<dbReference type="InterPro" id="IPR025421">
    <property type="entry name" value="DUF4148"/>
</dbReference>
<protein>
    <recommendedName>
        <fullName evidence="4">DUF4148 domain-containing protein</fullName>
    </recommendedName>
</protein>
<dbReference type="Proteomes" id="UP000214603">
    <property type="component" value="Unassembled WGS sequence"/>
</dbReference>
<dbReference type="AlphaFoldDB" id="A0A225N0H6"/>
<evidence type="ECO:0000313" key="3">
    <source>
        <dbReference type="Proteomes" id="UP000214603"/>
    </source>
</evidence>
<organism evidence="2 3">
    <name type="scientific">Candidimonas nitroreducens</name>
    <dbReference type="NCBI Taxonomy" id="683354"/>
    <lineage>
        <taxon>Bacteria</taxon>
        <taxon>Pseudomonadati</taxon>
        <taxon>Pseudomonadota</taxon>
        <taxon>Betaproteobacteria</taxon>
        <taxon>Burkholderiales</taxon>
        <taxon>Alcaligenaceae</taxon>
        <taxon>Candidimonas</taxon>
    </lineage>
</organism>
<dbReference type="OrthoDB" id="7062301at2"/>
<name>A0A225N0H6_9BURK</name>
<comment type="caution">
    <text evidence="2">The sequence shown here is derived from an EMBL/GenBank/DDBJ whole genome shotgun (WGS) entry which is preliminary data.</text>
</comment>
<sequence>MRNLKTSLSAALLLGAATMTARAQPLTPTVNAGAATSLNTADSSGKSKTRAEVLADLALWKKAGLDKFWSRRSRPNTFSREYKAAYAEYVRLRNGPEYKAEVRRQSGM</sequence>
<dbReference type="RefSeq" id="WP_088601710.1">
    <property type="nucleotide sequence ID" value="NZ_NJIH01000002.1"/>
</dbReference>
<reference evidence="3" key="1">
    <citation type="submission" date="2017-06" db="EMBL/GenBank/DDBJ databases">
        <title>Herbaspirillum phytohormonus sp. nov., isolated from the root nodule of Robinia pseudoacacia in lead-zinc mine.</title>
        <authorList>
            <person name="Fan M."/>
            <person name="Lin Y."/>
        </authorList>
    </citation>
    <scope>NUCLEOTIDE SEQUENCE [LARGE SCALE GENOMIC DNA]</scope>
    <source>
        <strain evidence="3">SC-089</strain>
    </source>
</reference>
<proteinExistence type="predicted"/>
<keyword evidence="3" id="KW-1185">Reference proteome</keyword>
<accession>A0A225N0H6</accession>
<feature type="chain" id="PRO_5013325038" description="DUF4148 domain-containing protein" evidence="1">
    <location>
        <begin position="24"/>
        <end position="108"/>
    </location>
</feature>
<dbReference type="EMBL" id="NJIH01000002">
    <property type="protein sequence ID" value="OWT65560.1"/>
    <property type="molecule type" value="Genomic_DNA"/>
</dbReference>
<dbReference type="Pfam" id="PF13663">
    <property type="entry name" value="DUF4148"/>
    <property type="match status" value="1"/>
</dbReference>
<gene>
    <name evidence="2" type="ORF">CEY11_02105</name>
</gene>
<keyword evidence="1" id="KW-0732">Signal</keyword>
<feature type="signal peptide" evidence="1">
    <location>
        <begin position="1"/>
        <end position="23"/>
    </location>
</feature>
<evidence type="ECO:0000256" key="1">
    <source>
        <dbReference type="SAM" id="SignalP"/>
    </source>
</evidence>
<evidence type="ECO:0008006" key="4">
    <source>
        <dbReference type="Google" id="ProtNLM"/>
    </source>
</evidence>
<evidence type="ECO:0000313" key="2">
    <source>
        <dbReference type="EMBL" id="OWT65560.1"/>
    </source>
</evidence>